<dbReference type="GO" id="GO:0001228">
    <property type="term" value="F:DNA-binding transcription activator activity, RNA polymerase II-specific"/>
    <property type="evidence" value="ECO:0007669"/>
    <property type="project" value="InterPro"/>
</dbReference>
<dbReference type="SUPFAM" id="SSF47113">
    <property type="entry name" value="Histone-fold"/>
    <property type="match status" value="1"/>
</dbReference>
<evidence type="ECO:0000256" key="3">
    <source>
        <dbReference type="ARBA" id="ARBA00023163"/>
    </source>
</evidence>
<organism evidence="6 7">
    <name type="scientific">Beta vulgaris subsp. vulgaris</name>
    <name type="common">Beet</name>
    <dbReference type="NCBI Taxonomy" id="3555"/>
    <lineage>
        <taxon>Eukaryota</taxon>
        <taxon>Viridiplantae</taxon>
        <taxon>Streptophyta</taxon>
        <taxon>Embryophyta</taxon>
        <taxon>Tracheophyta</taxon>
        <taxon>Spermatophyta</taxon>
        <taxon>Magnoliopsida</taxon>
        <taxon>eudicotyledons</taxon>
        <taxon>Gunneridae</taxon>
        <taxon>Pentapetalae</taxon>
        <taxon>Caryophyllales</taxon>
        <taxon>Chenopodiaceae</taxon>
        <taxon>Betoideae</taxon>
        <taxon>Beta</taxon>
    </lineage>
</organism>
<dbReference type="Pfam" id="PF00808">
    <property type="entry name" value="CBFD_NFYB_HMF"/>
    <property type="match status" value="1"/>
</dbReference>
<gene>
    <name evidence="6" type="ORF">BVRB_026410</name>
</gene>
<protein>
    <recommendedName>
        <fullName evidence="5">Transcription factor CBF/NF-Y/archaeal histone domain-containing protein</fullName>
    </recommendedName>
</protein>
<dbReference type="Gramene" id="KMS93939">
    <property type="protein sequence ID" value="KMS93939"/>
    <property type="gene ID" value="BVRB_026410"/>
</dbReference>
<sequence length="250" mass="27463">MKRALPPGAFVSNDAKRAVQRCVCEFICFLTSEASDRGGKARKVIESEDILHAFRHLGFHQYSDLCQTYIDRYRSQFRNDTTVISQPQYHPTSHPPASLSPNSRRRPRATFTSAPQSKHLRRADNNPDIHAFKSLYDVSIEVASSLVYAWSSPILETALYLAASPATTPAAAPADPAAVSPMFLSRLQNMSMMSPAMLPEQAPAPPSMMLSGSRYAFSSYNALQAAARRGITVQNLILQNSAANSLSQQS</sequence>
<dbReference type="PANTHER" id="PTHR11064:SF106">
    <property type="entry name" value="NUCLEAR TRANSCRIPTION FACTOR Y SUBUNIT B-5"/>
    <property type="match status" value="1"/>
</dbReference>
<reference evidence="6 7" key="1">
    <citation type="journal article" date="2014" name="Nature">
        <title>The genome of the recently domesticated crop plant sugar beet (Beta vulgaris).</title>
        <authorList>
            <person name="Dohm J.C."/>
            <person name="Minoche A.E."/>
            <person name="Holtgrawe D."/>
            <person name="Capella-Gutierrez S."/>
            <person name="Zakrzewski F."/>
            <person name="Tafer H."/>
            <person name="Rupp O."/>
            <person name="Sorensen T.R."/>
            <person name="Stracke R."/>
            <person name="Reinhardt R."/>
            <person name="Goesmann A."/>
            <person name="Kraft T."/>
            <person name="Schulz B."/>
            <person name="Stadler P.F."/>
            <person name="Schmidt T."/>
            <person name="Gabaldon T."/>
            <person name="Lehrach H."/>
            <person name="Weisshaar B."/>
            <person name="Himmelbauer H."/>
        </authorList>
    </citation>
    <scope>NUCLEOTIDE SEQUENCE [LARGE SCALE GENOMIC DNA]</scope>
    <source>
        <tissue evidence="6">Taproot</tissue>
    </source>
</reference>
<dbReference type="PANTHER" id="PTHR11064">
    <property type="entry name" value="CCAAT-BINDING TRANSCRIPTION FACTOR-RELATED"/>
    <property type="match status" value="1"/>
</dbReference>
<feature type="region of interest" description="Disordered" evidence="4">
    <location>
        <begin position="84"/>
        <end position="124"/>
    </location>
</feature>
<dbReference type="PRINTS" id="PR00615">
    <property type="entry name" value="CCAATSUBUNTA"/>
</dbReference>
<dbReference type="OrthoDB" id="386949at2759"/>
<keyword evidence="2" id="KW-0805">Transcription regulation</keyword>
<dbReference type="GO" id="GO:0000978">
    <property type="term" value="F:RNA polymerase II cis-regulatory region sequence-specific DNA binding"/>
    <property type="evidence" value="ECO:0007669"/>
    <property type="project" value="TreeGrafter"/>
</dbReference>
<evidence type="ECO:0000256" key="4">
    <source>
        <dbReference type="SAM" id="MobiDB-lite"/>
    </source>
</evidence>
<comment type="similarity">
    <text evidence="1">Belongs to the NFYB/HAP3 subunit family.</text>
</comment>
<feature type="domain" description="Transcription factor CBF/NF-Y/archaeal histone" evidence="5">
    <location>
        <begin position="1"/>
        <end position="53"/>
    </location>
</feature>
<evidence type="ECO:0000256" key="2">
    <source>
        <dbReference type="ARBA" id="ARBA00023015"/>
    </source>
</evidence>
<evidence type="ECO:0000256" key="1">
    <source>
        <dbReference type="ARBA" id="ARBA00009053"/>
    </source>
</evidence>
<dbReference type="Proteomes" id="UP000035740">
    <property type="component" value="Unassembled WGS sequence"/>
</dbReference>
<dbReference type="InterPro" id="IPR027113">
    <property type="entry name" value="Transc_fact_NFYB/HAP3"/>
</dbReference>
<feature type="non-terminal residue" evidence="6">
    <location>
        <position position="250"/>
    </location>
</feature>
<dbReference type="GO" id="GO:0016602">
    <property type="term" value="C:CCAAT-binding factor complex"/>
    <property type="evidence" value="ECO:0007669"/>
    <property type="project" value="InterPro"/>
</dbReference>
<accession>A0A0J8AYR7</accession>
<dbReference type="Gene3D" id="1.10.20.10">
    <property type="entry name" value="Histone, subunit A"/>
    <property type="match status" value="1"/>
</dbReference>
<keyword evidence="3" id="KW-0804">Transcription</keyword>
<proteinExistence type="inferred from homology"/>
<name>A0A0J8AYR7_BETVV</name>
<dbReference type="CDD" id="cd22907">
    <property type="entry name" value="HFD_NFYB"/>
    <property type="match status" value="1"/>
</dbReference>
<dbReference type="InterPro" id="IPR003958">
    <property type="entry name" value="CBFA_NFYB_domain"/>
</dbReference>
<dbReference type="InterPro" id="IPR009072">
    <property type="entry name" value="Histone-fold"/>
</dbReference>
<dbReference type="EMBL" id="KQ097495">
    <property type="protein sequence ID" value="KMS93939.1"/>
    <property type="molecule type" value="Genomic_DNA"/>
</dbReference>
<keyword evidence="7" id="KW-1185">Reference proteome</keyword>
<evidence type="ECO:0000313" key="6">
    <source>
        <dbReference type="EMBL" id="KMS93939.1"/>
    </source>
</evidence>
<evidence type="ECO:0000313" key="7">
    <source>
        <dbReference type="Proteomes" id="UP000035740"/>
    </source>
</evidence>
<dbReference type="GO" id="GO:0046982">
    <property type="term" value="F:protein heterodimerization activity"/>
    <property type="evidence" value="ECO:0007669"/>
    <property type="project" value="InterPro"/>
</dbReference>
<dbReference type="AlphaFoldDB" id="A0A0J8AYR7"/>
<evidence type="ECO:0000259" key="5">
    <source>
        <dbReference type="Pfam" id="PF00808"/>
    </source>
</evidence>